<dbReference type="EMBL" id="KN847318">
    <property type="protein sequence ID" value="KIW58866.1"/>
    <property type="molecule type" value="Genomic_DNA"/>
</dbReference>
<dbReference type="OrthoDB" id="10573076at2759"/>
<name>A0A0D2C243_9EURO</name>
<reference evidence="1 2" key="1">
    <citation type="submission" date="2015-01" db="EMBL/GenBank/DDBJ databases">
        <title>The Genome Sequence of Exophiala xenobiotica CBS118157.</title>
        <authorList>
            <consortium name="The Broad Institute Genomics Platform"/>
            <person name="Cuomo C."/>
            <person name="de Hoog S."/>
            <person name="Gorbushina A."/>
            <person name="Stielow B."/>
            <person name="Teixiera M."/>
            <person name="Abouelleil A."/>
            <person name="Chapman S.B."/>
            <person name="Priest M."/>
            <person name="Young S.K."/>
            <person name="Wortman J."/>
            <person name="Nusbaum C."/>
            <person name="Birren B."/>
        </authorList>
    </citation>
    <scope>NUCLEOTIDE SEQUENCE [LARGE SCALE GENOMIC DNA]</scope>
    <source>
        <strain evidence="1 2">CBS 118157</strain>
    </source>
</reference>
<evidence type="ECO:0000313" key="1">
    <source>
        <dbReference type="EMBL" id="KIW58866.1"/>
    </source>
</evidence>
<protein>
    <submittedName>
        <fullName evidence="1">Uncharacterized protein</fullName>
    </submittedName>
</protein>
<sequence>MATDISNYQPRHGPALANIVDSVDRGFGGGESTLGAEPHQARSLGLPRLGSGKVAGAALNHLRAPDRITTTTASTASTASTQIRPFRVDGQPQRGSRLTSNAPVFVPGASGHITKAAWQRVGVGCDMPDTGRLRISDHNSFSYCGEIGTQRSYAVAMGTAPPRRSVNQPFDQNAQRAVVAPALFSTYPESSQPLFHGQDFPPVQPMYQQPMYQQPMYQQPMYQQPMYQQPMYQQPTAQSSYPQYPAEMAYPTAGLLARTPDRGQNLGKRVRKH</sequence>
<organism evidence="1 2">
    <name type="scientific">Exophiala xenobiotica</name>
    <dbReference type="NCBI Taxonomy" id="348802"/>
    <lineage>
        <taxon>Eukaryota</taxon>
        <taxon>Fungi</taxon>
        <taxon>Dikarya</taxon>
        <taxon>Ascomycota</taxon>
        <taxon>Pezizomycotina</taxon>
        <taxon>Eurotiomycetes</taxon>
        <taxon>Chaetothyriomycetidae</taxon>
        <taxon>Chaetothyriales</taxon>
        <taxon>Herpotrichiellaceae</taxon>
        <taxon>Exophiala</taxon>
    </lineage>
</organism>
<accession>A0A0D2C243</accession>
<dbReference type="RefSeq" id="XP_013319450.1">
    <property type="nucleotide sequence ID" value="XM_013463996.1"/>
</dbReference>
<evidence type="ECO:0000313" key="2">
    <source>
        <dbReference type="Proteomes" id="UP000054342"/>
    </source>
</evidence>
<gene>
    <name evidence="1" type="ORF">PV05_03359</name>
</gene>
<dbReference type="GeneID" id="25325267"/>
<dbReference type="Proteomes" id="UP000054342">
    <property type="component" value="Unassembled WGS sequence"/>
</dbReference>
<dbReference type="HOGENOM" id="CLU_1019548_0_0_1"/>
<proteinExistence type="predicted"/>
<dbReference type="AlphaFoldDB" id="A0A0D2C243"/>
<keyword evidence="2" id="KW-1185">Reference proteome</keyword>